<evidence type="ECO:0000313" key="2">
    <source>
        <dbReference type="EMBL" id="GAA4101327.1"/>
    </source>
</evidence>
<dbReference type="EMBL" id="BAAAZG010000062">
    <property type="protein sequence ID" value="GAA4101327.1"/>
    <property type="molecule type" value="Genomic_DNA"/>
</dbReference>
<reference evidence="3" key="1">
    <citation type="journal article" date="2019" name="Int. J. Syst. Evol. Microbiol.">
        <title>The Global Catalogue of Microorganisms (GCM) 10K type strain sequencing project: providing services to taxonomists for standard genome sequencing and annotation.</title>
        <authorList>
            <consortium name="The Broad Institute Genomics Platform"/>
            <consortium name="The Broad Institute Genome Sequencing Center for Infectious Disease"/>
            <person name="Wu L."/>
            <person name="Ma J."/>
        </authorList>
    </citation>
    <scope>NUCLEOTIDE SEQUENCE [LARGE SCALE GENOMIC DNA]</scope>
    <source>
        <strain evidence="3">JCM 16702</strain>
    </source>
</reference>
<sequence>MVGAASRRSGSSPVLAASCQSTSTARGATRRASAARCRLANPGAGRARLGARARDDGLDTEDVDTAERTLRRRSLAGDSVIGGRPRERAAGV</sequence>
<feature type="region of interest" description="Disordered" evidence="1">
    <location>
        <begin position="48"/>
        <end position="92"/>
    </location>
</feature>
<keyword evidence="3" id="KW-1185">Reference proteome</keyword>
<name>A0ABP7X2S5_9ACTN</name>
<organism evidence="2 3">
    <name type="scientific">Actinomadura miaoliensis</name>
    <dbReference type="NCBI Taxonomy" id="430685"/>
    <lineage>
        <taxon>Bacteria</taxon>
        <taxon>Bacillati</taxon>
        <taxon>Actinomycetota</taxon>
        <taxon>Actinomycetes</taxon>
        <taxon>Streptosporangiales</taxon>
        <taxon>Thermomonosporaceae</taxon>
        <taxon>Actinomadura</taxon>
    </lineage>
</organism>
<evidence type="ECO:0000256" key="1">
    <source>
        <dbReference type="SAM" id="MobiDB-lite"/>
    </source>
</evidence>
<dbReference type="PROSITE" id="PS51257">
    <property type="entry name" value="PROKAR_LIPOPROTEIN"/>
    <property type="match status" value="1"/>
</dbReference>
<gene>
    <name evidence="2" type="ORF">GCM10022214_78760</name>
</gene>
<proteinExistence type="predicted"/>
<feature type="compositionally biased region" description="Low complexity" evidence="1">
    <location>
        <begin position="21"/>
        <end position="34"/>
    </location>
</feature>
<accession>A0ABP7X2S5</accession>
<feature type="region of interest" description="Disordered" evidence="1">
    <location>
        <begin position="1"/>
        <end position="34"/>
    </location>
</feature>
<dbReference type="Proteomes" id="UP001500683">
    <property type="component" value="Unassembled WGS sequence"/>
</dbReference>
<protein>
    <submittedName>
        <fullName evidence="2">Uncharacterized protein</fullName>
    </submittedName>
</protein>
<evidence type="ECO:0000313" key="3">
    <source>
        <dbReference type="Proteomes" id="UP001500683"/>
    </source>
</evidence>
<comment type="caution">
    <text evidence="2">The sequence shown here is derived from an EMBL/GenBank/DDBJ whole genome shotgun (WGS) entry which is preliminary data.</text>
</comment>